<sequence>MKGKVFIISGPAGVGKSTTAKNFAERLKKSAYISGDIISHMPVSGRKKPWESDIARELVWKNIVSLCNNFLDAEYDVIIDWVAFWDDVKKYTTQWIKQGIEVRYVILWADEEIHLNRDLQRPTEKQMGERVQILRKEFLHSDTPSYLFLDNTSVNPENIIQLIQEKSQFLLV</sequence>
<dbReference type="SUPFAM" id="SSF52540">
    <property type="entry name" value="P-loop containing nucleoside triphosphate hydrolases"/>
    <property type="match status" value="1"/>
</dbReference>
<protein>
    <submittedName>
        <fullName evidence="1">AAA family ATPase</fullName>
    </submittedName>
</protein>
<evidence type="ECO:0000313" key="1">
    <source>
        <dbReference type="EMBL" id="MBP0725226.1"/>
    </source>
</evidence>
<keyword evidence="2" id="KW-1185">Reference proteome</keyword>
<accession>A0A940NME1</accession>
<dbReference type="RefSeq" id="WP_209404574.1">
    <property type="nucleotide sequence ID" value="NZ_JAGIYQ010000005.1"/>
</dbReference>
<organism evidence="1 2">
    <name type="scientific">Gottfriedia endophytica</name>
    <dbReference type="NCBI Taxonomy" id="2820819"/>
    <lineage>
        <taxon>Bacteria</taxon>
        <taxon>Bacillati</taxon>
        <taxon>Bacillota</taxon>
        <taxon>Bacilli</taxon>
        <taxon>Bacillales</taxon>
        <taxon>Bacillaceae</taxon>
        <taxon>Gottfriedia</taxon>
    </lineage>
</organism>
<dbReference type="InterPro" id="IPR027417">
    <property type="entry name" value="P-loop_NTPase"/>
</dbReference>
<reference evidence="1" key="1">
    <citation type="submission" date="2021-04" db="EMBL/GenBank/DDBJ databases">
        <title>Genome seq and assembly of Bacillus sp.</title>
        <authorList>
            <person name="Chhetri G."/>
        </authorList>
    </citation>
    <scope>NUCLEOTIDE SEQUENCE</scope>
    <source>
        <strain evidence="1">RG28</strain>
    </source>
</reference>
<gene>
    <name evidence="1" type="ORF">J5Y03_08480</name>
</gene>
<dbReference type="Gene3D" id="3.40.50.300">
    <property type="entry name" value="P-loop containing nucleotide triphosphate hydrolases"/>
    <property type="match status" value="1"/>
</dbReference>
<comment type="caution">
    <text evidence="1">The sequence shown here is derived from an EMBL/GenBank/DDBJ whole genome shotgun (WGS) entry which is preliminary data.</text>
</comment>
<dbReference type="AlphaFoldDB" id="A0A940NME1"/>
<proteinExistence type="predicted"/>
<name>A0A940NME1_9BACI</name>
<dbReference type="Proteomes" id="UP000682134">
    <property type="component" value="Unassembled WGS sequence"/>
</dbReference>
<evidence type="ECO:0000313" key="2">
    <source>
        <dbReference type="Proteomes" id="UP000682134"/>
    </source>
</evidence>
<dbReference type="EMBL" id="JAGIYQ010000005">
    <property type="protein sequence ID" value="MBP0725226.1"/>
    <property type="molecule type" value="Genomic_DNA"/>
</dbReference>
<dbReference type="Pfam" id="PF13671">
    <property type="entry name" value="AAA_33"/>
    <property type="match status" value="1"/>
</dbReference>